<comment type="caution">
    <text evidence="2">The sequence shown here is derived from an EMBL/GenBank/DDBJ whole genome shotgun (WGS) entry which is preliminary data.</text>
</comment>
<dbReference type="InterPro" id="IPR036779">
    <property type="entry name" value="LysM_dom_sf"/>
</dbReference>
<protein>
    <recommendedName>
        <fullName evidence="1">LysM domain-containing protein</fullName>
    </recommendedName>
</protein>
<reference evidence="2 3" key="1">
    <citation type="submission" date="2023-04" db="EMBL/GenBank/DDBJ databases">
        <title>Marinoamorphus aggregata gen. nov., sp. Nov., isolate from tissue of brittle star Ophioplocus japonicus.</title>
        <authorList>
            <person name="Kawano K."/>
            <person name="Sawayama S."/>
            <person name="Nakagawa S."/>
        </authorList>
    </citation>
    <scope>NUCLEOTIDE SEQUENCE [LARGE SCALE GENOMIC DNA]</scope>
    <source>
        <strain evidence="2 3">NKW23</strain>
    </source>
</reference>
<sequence length="408" mass="44506">MGHNPFARQMAADERVLSRQIGQDLTRALRASRVQRRADAATTSTTRRPPREVTRIFEEALAREIRGVARANRSITIDTCICYALQRSSWQATVNAVVRYRTQSRGGVSHTLAQGDTLWTVAERYYGHGAYWSAIADENPRALNSRQQFLMCGAILRIPRIDVVPEIRDVPSLARQARPPREAQRPARTPELPFPEIQCTMQHSRPVTLGPVCMGGVTVEVTIEPSGSLVVNRPGTVPARFDCRRYRAQVQAEIGRITAAFRISSFTTGRFTISNRLLGGRYTVALNLDTDGSFGFSISERRSETTIRGYRVTTSIGFEVTIRVTSTCGQPVGAPSAEGVRRTQGARSRGRNTAADLAEAGAWTAAAGAAAALGRVLLEFAGRALSFATMPIIIILPPGMNEQGGPIA</sequence>
<dbReference type="RefSeq" id="WP_285670401.1">
    <property type="nucleotide sequence ID" value="NZ_BSYI01000005.1"/>
</dbReference>
<name>A0ABQ6LN41_9RHOB</name>
<organism evidence="2 3">
    <name type="scientific">Paralimibaculum aggregatum</name>
    <dbReference type="NCBI Taxonomy" id="3036245"/>
    <lineage>
        <taxon>Bacteria</taxon>
        <taxon>Pseudomonadati</taxon>
        <taxon>Pseudomonadota</taxon>
        <taxon>Alphaproteobacteria</taxon>
        <taxon>Rhodobacterales</taxon>
        <taxon>Paracoccaceae</taxon>
        <taxon>Paralimibaculum</taxon>
    </lineage>
</organism>
<keyword evidence="3" id="KW-1185">Reference proteome</keyword>
<dbReference type="CDD" id="cd00118">
    <property type="entry name" value="LysM"/>
    <property type="match status" value="1"/>
</dbReference>
<proteinExistence type="predicted"/>
<evidence type="ECO:0000259" key="1">
    <source>
        <dbReference type="PROSITE" id="PS51782"/>
    </source>
</evidence>
<gene>
    <name evidence="2" type="ORF">LNKW23_08980</name>
</gene>
<dbReference type="Gene3D" id="3.10.350.10">
    <property type="entry name" value="LysM domain"/>
    <property type="match status" value="1"/>
</dbReference>
<evidence type="ECO:0000313" key="2">
    <source>
        <dbReference type="EMBL" id="GMG81685.1"/>
    </source>
</evidence>
<evidence type="ECO:0000313" key="3">
    <source>
        <dbReference type="Proteomes" id="UP001239909"/>
    </source>
</evidence>
<dbReference type="InterPro" id="IPR018392">
    <property type="entry name" value="LysM"/>
</dbReference>
<dbReference type="EMBL" id="BSYI01000005">
    <property type="protein sequence ID" value="GMG81685.1"/>
    <property type="molecule type" value="Genomic_DNA"/>
</dbReference>
<accession>A0ABQ6LN41</accession>
<dbReference type="Proteomes" id="UP001239909">
    <property type="component" value="Unassembled WGS sequence"/>
</dbReference>
<dbReference type="PROSITE" id="PS51782">
    <property type="entry name" value="LYSM"/>
    <property type="match status" value="1"/>
</dbReference>
<feature type="domain" description="LysM" evidence="1">
    <location>
        <begin position="108"/>
        <end position="158"/>
    </location>
</feature>